<name>A0A7W9MUC7_9ACTN</name>
<gene>
    <name evidence="5" type="ORF">HDA39_002552</name>
</gene>
<dbReference type="GO" id="GO:0003677">
    <property type="term" value="F:DNA binding"/>
    <property type="evidence" value="ECO:0007669"/>
    <property type="project" value="UniProtKB-KW"/>
</dbReference>
<keyword evidence="6" id="KW-1185">Reference proteome</keyword>
<keyword evidence="3" id="KW-0238">DNA-binding</keyword>
<keyword evidence="2" id="KW-0805">Transcription regulation</keyword>
<proteinExistence type="inferred from homology"/>
<protein>
    <submittedName>
        <fullName evidence="5">Putative transcriptional regulator</fullName>
    </submittedName>
</protein>
<comment type="caution">
    <text evidence="5">The sequence shown here is derived from an EMBL/GenBank/DDBJ whole genome shotgun (WGS) entry which is preliminary data.</text>
</comment>
<dbReference type="Gene3D" id="1.10.10.10">
    <property type="entry name" value="Winged helix-like DNA-binding domain superfamily/Winged helix DNA-binding domain"/>
    <property type="match status" value="1"/>
</dbReference>
<organism evidence="5 6">
    <name type="scientific">Kribbella italica</name>
    <dbReference type="NCBI Taxonomy" id="1540520"/>
    <lineage>
        <taxon>Bacteria</taxon>
        <taxon>Bacillati</taxon>
        <taxon>Actinomycetota</taxon>
        <taxon>Actinomycetes</taxon>
        <taxon>Propionibacteriales</taxon>
        <taxon>Kribbellaceae</taxon>
        <taxon>Kribbella</taxon>
    </lineage>
</organism>
<dbReference type="EMBL" id="JACHMY010000001">
    <property type="protein sequence ID" value="MBB5835818.1"/>
    <property type="molecule type" value="Genomic_DNA"/>
</dbReference>
<accession>A0A7W9MUC7</accession>
<dbReference type="Pfam" id="PF03965">
    <property type="entry name" value="Penicillinase_R"/>
    <property type="match status" value="1"/>
</dbReference>
<dbReference type="InterPro" id="IPR036390">
    <property type="entry name" value="WH_DNA-bd_sf"/>
</dbReference>
<dbReference type="InterPro" id="IPR005650">
    <property type="entry name" value="BlaI_family"/>
</dbReference>
<dbReference type="SUPFAM" id="SSF46785">
    <property type="entry name" value="Winged helix' DNA-binding domain"/>
    <property type="match status" value="1"/>
</dbReference>
<evidence type="ECO:0000256" key="4">
    <source>
        <dbReference type="ARBA" id="ARBA00023163"/>
    </source>
</evidence>
<comment type="similarity">
    <text evidence="1">Belongs to the BlaI transcriptional regulatory family.</text>
</comment>
<sequence length="125" mass="13539">MTEKGGRRGAGELEAQVMAALWASRSPLTTSEVQAQVGDGLAYNTVQTILTRLAAKGVLERAERGRAHVYWPIKDEASSVAAQLRTTLSGVGDREKVLREFAAGLDDDEAQILQQWLSSRPEEGS</sequence>
<dbReference type="Proteomes" id="UP000549971">
    <property type="component" value="Unassembled WGS sequence"/>
</dbReference>
<evidence type="ECO:0000256" key="3">
    <source>
        <dbReference type="ARBA" id="ARBA00023125"/>
    </source>
</evidence>
<evidence type="ECO:0000313" key="5">
    <source>
        <dbReference type="EMBL" id="MBB5835818.1"/>
    </source>
</evidence>
<dbReference type="GO" id="GO:0045892">
    <property type="term" value="P:negative regulation of DNA-templated transcription"/>
    <property type="evidence" value="ECO:0007669"/>
    <property type="project" value="InterPro"/>
</dbReference>
<evidence type="ECO:0000313" key="6">
    <source>
        <dbReference type="Proteomes" id="UP000549971"/>
    </source>
</evidence>
<evidence type="ECO:0000256" key="2">
    <source>
        <dbReference type="ARBA" id="ARBA00023015"/>
    </source>
</evidence>
<evidence type="ECO:0000256" key="1">
    <source>
        <dbReference type="ARBA" id="ARBA00011046"/>
    </source>
</evidence>
<reference evidence="5 6" key="1">
    <citation type="submission" date="2020-08" db="EMBL/GenBank/DDBJ databases">
        <title>Sequencing the genomes of 1000 actinobacteria strains.</title>
        <authorList>
            <person name="Klenk H.-P."/>
        </authorList>
    </citation>
    <scope>NUCLEOTIDE SEQUENCE [LARGE SCALE GENOMIC DNA]</scope>
    <source>
        <strain evidence="5 6">DSM 28967</strain>
    </source>
</reference>
<dbReference type="RefSeq" id="WP_202892979.1">
    <property type="nucleotide sequence ID" value="NZ_JACHMY010000001.1"/>
</dbReference>
<dbReference type="InterPro" id="IPR036388">
    <property type="entry name" value="WH-like_DNA-bd_sf"/>
</dbReference>
<dbReference type="AlphaFoldDB" id="A0A7W9MUC7"/>
<keyword evidence="4" id="KW-0804">Transcription</keyword>